<dbReference type="EMBL" id="JBEPAZ010000032">
    <property type="protein sequence ID" value="MER6431745.1"/>
    <property type="molecule type" value="Genomic_DNA"/>
</dbReference>
<evidence type="ECO:0000313" key="4">
    <source>
        <dbReference type="Proteomes" id="UP001470023"/>
    </source>
</evidence>
<evidence type="ECO:0000256" key="2">
    <source>
        <dbReference type="SAM" id="Phobius"/>
    </source>
</evidence>
<keyword evidence="2" id="KW-0812">Transmembrane</keyword>
<gene>
    <name evidence="3" type="ORF">ABT272_29070</name>
</gene>
<organism evidence="3 4">
    <name type="scientific">Streptomyces sp. 900105245</name>
    <dbReference type="NCBI Taxonomy" id="3154379"/>
    <lineage>
        <taxon>Bacteria</taxon>
        <taxon>Bacillati</taxon>
        <taxon>Actinomycetota</taxon>
        <taxon>Actinomycetes</taxon>
        <taxon>Kitasatosporales</taxon>
        <taxon>Streptomycetaceae</taxon>
        <taxon>Streptomyces</taxon>
    </lineage>
</organism>
<feature type="region of interest" description="Disordered" evidence="1">
    <location>
        <begin position="214"/>
        <end position="269"/>
    </location>
</feature>
<protein>
    <submittedName>
        <fullName evidence="3">Uncharacterized protein</fullName>
    </submittedName>
</protein>
<keyword evidence="2" id="KW-0472">Membrane</keyword>
<feature type="region of interest" description="Disordered" evidence="1">
    <location>
        <begin position="1"/>
        <end position="56"/>
    </location>
</feature>
<dbReference type="Proteomes" id="UP001470023">
    <property type="component" value="Unassembled WGS sequence"/>
</dbReference>
<dbReference type="RefSeq" id="WP_352064768.1">
    <property type="nucleotide sequence ID" value="NZ_JBEPAZ010000032.1"/>
</dbReference>
<feature type="compositionally biased region" description="Low complexity" evidence="1">
    <location>
        <begin position="214"/>
        <end position="235"/>
    </location>
</feature>
<feature type="transmembrane region" description="Helical" evidence="2">
    <location>
        <begin position="330"/>
        <end position="350"/>
    </location>
</feature>
<accession>A0ABV1UEJ9</accession>
<name>A0ABV1UEJ9_9ACTN</name>
<keyword evidence="2" id="KW-1133">Transmembrane helix</keyword>
<proteinExistence type="predicted"/>
<evidence type="ECO:0000313" key="3">
    <source>
        <dbReference type="EMBL" id="MER6431745.1"/>
    </source>
</evidence>
<feature type="transmembrane region" description="Helical" evidence="2">
    <location>
        <begin position="302"/>
        <end position="323"/>
    </location>
</feature>
<sequence length="402" mass="41448">MTTRSSSPRPDDSLISPAPAGTGVPTPYPQLLGWPAPAPEQLPGVLHPEDPPPGDPLHQLVHAAVADRPVEDVAQLITLLERSPEHARTAADALRAAGVDRSVEDVTRLVALLTEPSRESDSADQVVRAAAERRSLEDVTLLMQLLHRNPVERRCGQAAVQAAAVSRPVEELAELIGRLAAERTRQESPLPEPPAPEQTLHLPTFAVAAAAAVPAPQAAGAPPRPAEPGAEQPRPVKSRTVTVRSLRPRAARDRAPKDGAAGGSPDDRTFPAPLWTARGAALLVFLCGVAHAPRYWTALSQGVLGSTVVVAALCMLLALTLPARAPQARLVAATAAVGVTAVLAVGQLLAGRFGPRGISRLWDGTLAPSWLAGTAAAAAALAALAVLAAALTTGGAGSDGSR</sequence>
<feature type="transmembrane region" description="Helical" evidence="2">
    <location>
        <begin position="370"/>
        <end position="392"/>
    </location>
</feature>
<reference evidence="3 4" key="1">
    <citation type="submission" date="2024-06" db="EMBL/GenBank/DDBJ databases">
        <title>The Natural Products Discovery Center: Release of the First 8490 Sequenced Strains for Exploring Actinobacteria Biosynthetic Diversity.</title>
        <authorList>
            <person name="Kalkreuter E."/>
            <person name="Kautsar S.A."/>
            <person name="Yang D."/>
            <person name="Bader C.D."/>
            <person name="Teijaro C.N."/>
            <person name="Fluegel L."/>
            <person name="Davis C.M."/>
            <person name="Simpson J.R."/>
            <person name="Lauterbach L."/>
            <person name="Steele A.D."/>
            <person name="Gui C."/>
            <person name="Meng S."/>
            <person name="Li G."/>
            <person name="Viehrig K."/>
            <person name="Ye F."/>
            <person name="Su P."/>
            <person name="Kiefer A.F."/>
            <person name="Nichols A."/>
            <person name="Cepeda A.J."/>
            <person name="Yan W."/>
            <person name="Fan B."/>
            <person name="Jiang Y."/>
            <person name="Adhikari A."/>
            <person name="Zheng C.-J."/>
            <person name="Schuster L."/>
            <person name="Cowan T.M."/>
            <person name="Smanski M.J."/>
            <person name="Chevrette M.G."/>
            <person name="De Carvalho L.P.S."/>
            <person name="Shen B."/>
        </authorList>
    </citation>
    <scope>NUCLEOTIDE SEQUENCE [LARGE SCALE GENOMIC DNA]</scope>
    <source>
        <strain evidence="3 4">NPDC001166</strain>
    </source>
</reference>
<keyword evidence="4" id="KW-1185">Reference proteome</keyword>
<evidence type="ECO:0000256" key="1">
    <source>
        <dbReference type="SAM" id="MobiDB-lite"/>
    </source>
</evidence>
<comment type="caution">
    <text evidence="3">The sequence shown here is derived from an EMBL/GenBank/DDBJ whole genome shotgun (WGS) entry which is preliminary data.</text>
</comment>